<dbReference type="InterPro" id="IPR011765">
    <property type="entry name" value="Pept_M16_N"/>
</dbReference>
<proteinExistence type="predicted"/>
<feature type="domain" description="Peptidase M16 N-terminal" evidence="1">
    <location>
        <begin position="50"/>
        <end position="190"/>
    </location>
</feature>
<dbReference type="GO" id="GO:0046872">
    <property type="term" value="F:metal ion binding"/>
    <property type="evidence" value="ECO:0007669"/>
    <property type="project" value="InterPro"/>
</dbReference>
<dbReference type="AlphaFoldDB" id="A0A382HGL2"/>
<dbReference type="InterPro" id="IPR011249">
    <property type="entry name" value="Metalloenz_LuxS/M16"/>
</dbReference>
<dbReference type="Gene3D" id="3.30.830.10">
    <property type="entry name" value="Metalloenzyme, LuxS/M16 peptidase-like"/>
    <property type="match status" value="1"/>
</dbReference>
<dbReference type="PANTHER" id="PTHR11851">
    <property type="entry name" value="METALLOPROTEASE"/>
    <property type="match status" value="1"/>
</dbReference>
<reference evidence="2" key="1">
    <citation type="submission" date="2018-05" db="EMBL/GenBank/DDBJ databases">
        <authorList>
            <person name="Lanie J.A."/>
            <person name="Ng W.-L."/>
            <person name="Kazmierczak K.M."/>
            <person name="Andrzejewski T.M."/>
            <person name="Davidsen T.M."/>
            <person name="Wayne K.J."/>
            <person name="Tettelin H."/>
            <person name="Glass J.I."/>
            <person name="Rusch D."/>
            <person name="Podicherti R."/>
            <person name="Tsui H.-C.T."/>
            <person name="Winkler M.E."/>
        </authorList>
    </citation>
    <scope>NUCLEOTIDE SEQUENCE</scope>
</reference>
<dbReference type="PANTHER" id="PTHR11851:SF224">
    <property type="entry name" value="PROCESSING PROTEASE"/>
    <property type="match status" value="1"/>
</dbReference>
<dbReference type="SUPFAM" id="SSF63411">
    <property type="entry name" value="LuxS/MPP-like metallohydrolase"/>
    <property type="match status" value="1"/>
</dbReference>
<organism evidence="2">
    <name type="scientific">marine metagenome</name>
    <dbReference type="NCBI Taxonomy" id="408172"/>
    <lineage>
        <taxon>unclassified sequences</taxon>
        <taxon>metagenomes</taxon>
        <taxon>ecological metagenomes</taxon>
    </lineage>
</organism>
<evidence type="ECO:0000313" key="2">
    <source>
        <dbReference type="EMBL" id="SVB85641.1"/>
    </source>
</evidence>
<feature type="non-terminal residue" evidence="2">
    <location>
        <position position="230"/>
    </location>
</feature>
<accession>A0A382HGL2</accession>
<dbReference type="EMBL" id="UINC01060778">
    <property type="protein sequence ID" value="SVB85641.1"/>
    <property type="molecule type" value="Genomic_DNA"/>
</dbReference>
<evidence type="ECO:0000259" key="1">
    <source>
        <dbReference type="Pfam" id="PF00675"/>
    </source>
</evidence>
<dbReference type="Pfam" id="PF00675">
    <property type="entry name" value="Peptidase_M16"/>
    <property type="match status" value="1"/>
</dbReference>
<protein>
    <recommendedName>
        <fullName evidence="1">Peptidase M16 N-terminal domain-containing protein</fullName>
    </recommendedName>
</protein>
<dbReference type="InterPro" id="IPR050361">
    <property type="entry name" value="MPP/UQCRC_Complex"/>
</dbReference>
<gene>
    <name evidence="2" type="ORF">METZ01_LOCUS238495</name>
</gene>
<name>A0A382HGL2_9ZZZZ</name>
<sequence length="230" mass="24986">MFSSSAGLRGIALGLALTLLVCILPAPVAAAPIVKVQRIVTPAGIEIWYVQEPNIPVISISLGFRGGTALDPPEKSGLANFALGLLDEGSGSLDSLAFQKAIINRAIRLNSNASRDLVSISLQTLTRNRDEAFRLLGLALSDARFEVEPVERVRRQILNILADEERDPNTIAARNWFDDVFQDHPYAQRANGTEEAVRAITPTDLKEWARGRFARDNLIVGVSCDVSPGE</sequence>